<sequence>MARRAAYTQVNRLNFTNPDHVNGMGDKTFRGFQCLNKECTCFFFIQTETIEPDFEFICESCGFVHAAGETTKLYDYELKDRRDNSLIEEGAFEILHDDYVSESKEYKYCIVCGALKPFELFDVHGSRRTGRQGECRVCKQSYNAIKNQTRLTEQHREASQKRRLYTHFEDRKKMDLGAIYARFDNRCFKCGTDLSEDLIAGVAKKEGNLDHTLPVFFLWPLTTDNATLLCRQHNGEKAEKWPGTYYSEAEMKRLSAMTGIEYRLLEAAPTFNPEALAKLKDPNFVESLFEKFARYPQELLRLRNRILKHTGFDFLDVTEKLSPDWKRQADALKD</sequence>
<keyword evidence="2" id="KW-1185">Reference proteome</keyword>
<evidence type="ECO:0000313" key="1">
    <source>
        <dbReference type="EMBL" id="MFD0915003.1"/>
    </source>
</evidence>
<dbReference type="EMBL" id="JBHTJV010000002">
    <property type="protein sequence ID" value="MFD0915003.1"/>
    <property type="molecule type" value="Genomic_DNA"/>
</dbReference>
<comment type="caution">
    <text evidence="1">The sequence shown here is derived from an EMBL/GenBank/DDBJ whole genome shotgun (WGS) entry which is preliminary data.</text>
</comment>
<organism evidence="1 2">
    <name type="scientific">Pseudahrensia aquimaris</name>
    <dbReference type="NCBI Taxonomy" id="744461"/>
    <lineage>
        <taxon>Bacteria</taxon>
        <taxon>Pseudomonadati</taxon>
        <taxon>Pseudomonadota</taxon>
        <taxon>Alphaproteobacteria</taxon>
        <taxon>Hyphomicrobiales</taxon>
        <taxon>Ahrensiaceae</taxon>
        <taxon>Pseudahrensia</taxon>
    </lineage>
</organism>
<proteinExistence type="predicted"/>
<name>A0ABW3FC19_9HYPH</name>
<reference evidence="2" key="1">
    <citation type="journal article" date="2019" name="Int. J. Syst. Evol. Microbiol.">
        <title>The Global Catalogue of Microorganisms (GCM) 10K type strain sequencing project: providing services to taxonomists for standard genome sequencing and annotation.</title>
        <authorList>
            <consortium name="The Broad Institute Genomics Platform"/>
            <consortium name="The Broad Institute Genome Sequencing Center for Infectious Disease"/>
            <person name="Wu L."/>
            <person name="Ma J."/>
        </authorList>
    </citation>
    <scope>NUCLEOTIDE SEQUENCE [LARGE SCALE GENOMIC DNA]</scope>
    <source>
        <strain evidence="2">CCUG 60023</strain>
    </source>
</reference>
<protein>
    <recommendedName>
        <fullName evidence="3">HNH endonuclease</fullName>
    </recommendedName>
</protein>
<dbReference type="Gene3D" id="1.10.30.50">
    <property type="match status" value="1"/>
</dbReference>
<dbReference type="Proteomes" id="UP001597101">
    <property type="component" value="Unassembled WGS sequence"/>
</dbReference>
<evidence type="ECO:0000313" key="2">
    <source>
        <dbReference type="Proteomes" id="UP001597101"/>
    </source>
</evidence>
<dbReference type="RefSeq" id="WP_377210854.1">
    <property type="nucleotide sequence ID" value="NZ_JBHTJV010000002.1"/>
</dbReference>
<evidence type="ECO:0008006" key="3">
    <source>
        <dbReference type="Google" id="ProtNLM"/>
    </source>
</evidence>
<accession>A0ABW3FC19</accession>
<gene>
    <name evidence="1" type="ORF">ACFQ14_01125</name>
</gene>